<evidence type="ECO:0000256" key="6">
    <source>
        <dbReference type="PROSITE-ProRule" id="PRU00552"/>
    </source>
</evidence>
<evidence type="ECO:0000256" key="2">
    <source>
        <dbReference type="ARBA" id="ARBA00022801"/>
    </source>
</evidence>
<keyword evidence="13" id="KW-1185">Reference proteome</keyword>
<dbReference type="CDD" id="cd18787">
    <property type="entry name" value="SF2_C_DEAD"/>
    <property type="match status" value="1"/>
</dbReference>
<feature type="domain" description="Helicase ATP-binding" evidence="9">
    <location>
        <begin position="32"/>
        <end position="207"/>
    </location>
</feature>
<dbReference type="InterPro" id="IPR050079">
    <property type="entry name" value="DEAD_box_RNA_helicase"/>
</dbReference>
<organism evidence="12 13">
    <name type="scientific">Shewanella yunxiaonensis</name>
    <dbReference type="NCBI Taxonomy" id="2829809"/>
    <lineage>
        <taxon>Bacteria</taxon>
        <taxon>Pseudomonadati</taxon>
        <taxon>Pseudomonadota</taxon>
        <taxon>Gammaproteobacteria</taxon>
        <taxon>Alteromonadales</taxon>
        <taxon>Shewanellaceae</taxon>
        <taxon>Shewanella</taxon>
    </lineage>
</organism>
<evidence type="ECO:0000256" key="8">
    <source>
        <dbReference type="SAM" id="MobiDB-lite"/>
    </source>
</evidence>
<dbReference type="EMBL" id="CP073587">
    <property type="protein sequence ID" value="QUN06663.1"/>
    <property type="molecule type" value="Genomic_DNA"/>
</dbReference>
<dbReference type="InterPro" id="IPR014014">
    <property type="entry name" value="RNA_helicase_DEAD_Q_motif"/>
</dbReference>
<evidence type="ECO:0000259" key="10">
    <source>
        <dbReference type="PROSITE" id="PS51194"/>
    </source>
</evidence>
<evidence type="ECO:0000313" key="12">
    <source>
        <dbReference type="EMBL" id="QUN06663.1"/>
    </source>
</evidence>
<dbReference type="SMART" id="SM00490">
    <property type="entry name" value="HELICc"/>
    <property type="match status" value="1"/>
</dbReference>
<keyword evidence="4 7" id="KW-0067">ATP-binding</keyword>
<dbReference type="Pfam" id="PF00271">
    <property type="entry name" value="Helicase_C"/>
    <property type="match status" value="1"/>
</dbReference>
<dbReference type="InterPro" id="IPR001650">
    <property type="entry name" value="Helicase_C-like"/>
</dbReference>
<dbReference type="GO" id="GO:0004386">
    <property type="term" value="F:helicase activity"/>
    <property type="evidence" value="ECO:0007669"/>
    <property type="project" value="UniProtKB-KW"/>
</dbReference>
<feature type="short sequence motif" description="Q motif" evidence="6">
    <location>
        <begin position="1"/>
        <end position="29"/>
    </location>
</feature>
<dbReference type="PANTHER" id="PTHR47959:SF13">
    <property type="entry name" value="ATP-DEPENDENT RNA HELICASE RHLE"/>
    <property type="match status" value="1"/>
</dbReference>
<dbReference type="PROSITE" id="PS51192">
    <property type="entry name" value="HELICASE_ATP_BIND_1"/>
    <property type="match status" value="1"/>
</dbReference>
<keyword evidence="1 7" id="KW-0547">Nucleotide-binding</keyword>
<dbReference type="PROSITE" id="PS51195">
    <property type="entry name" value="Q_MOTIF"/>
    <property type="match status" value="1"/>
</dbReference>
<evidence type="ECO:0000313" key="13">
    <source>
        <dbReference type="Proteomes" id="UP000679575"/>
    </source>
</evidence>
<evidence type="ECO:0000256" key="5">
    <source>
        <dbReference type="ARBA" id="ARBA00038437"/>
    </source>
</evidence>
<evidence type="ECO:0000256" key="7">
    <source>
        <dbReference type="RuleBase" id="RU000492"/>
    </source>
</evidence>
<evidence type="ECO:0000259" key="11">
    <source>
        <dbReference type="PROSITE" id="PS51195"/>
    </source>
</evidence>
<accession>A0ABX7YV44</accession>
<keyword evidence="3 7" id="KW-0347">Helicase</keyword>
<dbReference type="InterPro" id="IPR027417">
    <property type="entry name" value="P-loop_NTPase"/>
</dbReference>
<protein>
    <submittedName>
        <fullName evidence="12">DEAD/DEAH box helicase</fullName>
    </submittedName>
</protein>
<proteinExistence type="inferred from homology"/>
<sequence>MLFSETSLPSQILKAVADYGYQHLTPVQQQVLPAALAGKDLLVSAQTGSGKTAAFGLPIVARLSTNPQPHSSAAPQALILTPTRELAQQLATHITAFAAGSELRIVAVYGGANFRPQRQRLQQGVDVLVATPGRLFDHLSQDYLNLSQLQFLVLDEADRMLDLGFIKDIQRLQKWLPSKRQTMLFSATFPDSVRNLGQQLTQQALWVELPHSAEQGNIQQQVLLVAKQRKAELLAELVGKNNWQQILVFVNTKDAASRLGEELSLDGISNAVFHGDKTQGARNRALADFAEGRIRVLVATDVAARGLDIPALPRVINFELPPESEDYVHRIGRTGRAGLDGEAYTLISPQELSQLQALQQELKLSIPQLTPAGYETTAALPERYRSAVTTPKAATKSRSRFQAAARSNKANHHRR</sequence>
<dbReference type="Gene3D" id="3.40.50.300">
    <property type="entry name" value="P-loop containing nucleotide triphosphate hydrolases"/>
    <property type="match status" value="2"/>
</dbReference>
<evidence type="ECO:0000259" key="9">
    <source>
        <dbReference type="PROSITE" id="PS51192"/>
    </source>
</evidence>
<feature type="domain" description="DEAD-box RNA helicase Q" evidence="11">
    <location>
        <begin position="1"/>
        <end position="29"/>
    </location>
</feature>
<dbReference type="CDD" id="cd00268">
    <property type="entry name" value="DEADc"/>
    <property type="match status" value="1"/>
</dbReference>
<dbReference type="InterPro" id="IPR000629">
    <property type="entry name" value="RNA-helicase_DEAD-box_CS"/>
</dbReference>
<dbReference type="InterPro" id="IPR014001">
    <property type="entry name" value="Helicase_ATP-bd"/>
</dbReference>
<evidence type="ECO:0000256" key="3">
    <source>
        <dbReference type="ARBA" id="ARBA00022806"/>
    </source>
</evidence>
<dbReference type="PROSITE" id="PS00039">
    <property type="entry name" value="DEAD_ATP_HELICASE"/>
    <property type="match status" value="1"/>
</dbReference>
<keyword evidence="2 7" id="KW-0378">Hydrolase</keyword>
<dbReference type="InterPro" id="IPR044742">
    <property type="entry name" value="DEAD/DEAH_RhlB"/>
</dbReference>
<feature type="domain" description="Helicase C-terminal" evidence="10">
    <location>
        <begin position="217"/>
        <end position="378"/>
    </location>
</feature>
<evidence type="ECO:0000256" key="4">
    <source>
        <dbReference type="ARBA" id="ARBA00022840"/>
    </source>
</evidence>
<gene>
    <name evidence="12" type="ORF">KDN34_04200</name>
</gene>
<dbReference type="PANTHER" id="PTHR47959">
    <property type="entry name" value="ATP-DEPENDENT RNA HELICASE RHLE-RELATED"/>
    <property type="match status" value="1"/>
</dbReference>
<name>A0ABX7YV44_9GAMM</name>
<evidence type="ECO:0000256" key="1">
    <source>
        <dbReference type="ARBA" id="ARBA00022741"/>
    </source>
</evidence>
<dbReference type="SMART" id="SM00487">
    <property type="entry name" value="DEXDc"/>
    <property type="match status" value="1"/>
</dbReference>
<dbReference type="InterPro" id="IPR011545">
    <property type="entry name" value="DEAD/DEAH_box_helicase_dom"/>
</dbReference>
<dbReference type="PROSITE" id="PS51194">
    <property type="entry name" value="HELICASE_CTER"/>
    <property type="match status" value="1"/>
</dbReference>
<dbReference type="Pfam" id="PF00270">
    <property type="entry name" value="DEAD"/>
    <property type="match status" value="1"/>
</dbReference>
<reference evidence="12 13" key="1">
    <citation type="submission" date="2021-04" db="EMBL/GenBank/DDBJ databases">
        <title>Novel species identification of genus Shewanella.</title>
        <authorList>
            <person name="Liu G."/>
        </authorList>
    </citation>
    <scope>NUCLEOTIDE SEQUENCE [LARGE SCALE GENOMIC DNA]</scope>
    <source>
        <strain evidence="12 13">FJAT-54481</strain>
    </source>
</reference>
<comment type="similarity">
    <text evidence="5 7">Belongs to the DEAD box helicase family.</text>
</comment>
<dbReference type="SUPFAM" id="SSF52540">
    <property type="entry name" value="P-loop containing nucleoside triphosphate hydrolases"/>
    <property type="match status" value="1"/>
</dbReference>
<dbReference type="Proteomes" id="UP000679575">
    <property type="component" value="Chromosome"/>
</dbReference>
<feature type="region of interest" description="Disordered" evidence="8">
    <location>
        <begin position="387"/>
        <end position="415"/>
    </location>
</feature>
<dbReference type="RefSeq" id="WP_212595675.1">
    <property type="nucleotide sequence ID" value="NZ_CP073587.1"/>
</dbReference>